<protein>
    <submittedName>
        <fullName evidence="11">FtsX-like permease family protein</fullName>
    </submittedName>
</protein>
<sequence>MHTESTRKETHMFIGIREILYAKGRFALICSVIGLMTFMVVMLSALTNGLQAQSISAIERLPGSTLVMQETAAGQQPSLAQSTLDQDAISTVHADDPSAAELGITNARLSFGERSSVAALFGADDPLMPRPDSGRLPSGGGVMLGADQANELGAHVGDMVTVGSQALRVESISDTGYYAHSPVVFTTVDTWRQIAHSTGVTALVTDKAVTDKAVSAPGTTALPMSKSVDAIPGYTSEHGSLLAMQAMLLAISALVVGAFFAVWTIQRLPELAVVRAMGADRGFLLRDGLGQAVLVLIVGESIGAAAGLALAWLVSGVVPVAVTVAGIALPIVAMTVLGTVGAVLAVRRVTVVDPLVALAR</sequence>
<dbReference type="Pfam" id="PF12704">
    <property type="entry name" value="MacB_PCD"/>
    <property type="match status" value="1"/>
</dbReference>
<feature type="transmembrane region" description="Helical" evidence="8">
    <location>
        <begin position="320"/>
        <end position="346"/>
    </location>
</feature>
<keyword evidence="2" id="KW-0813">Transport</keyword>
<gene>
    <name evidence="11" type="ORF">FOY51_22685</name>
</gene>
<reference evidence="11 12" key="1">
    <citation type="submission" date="2019-07" db="EMBL/GenBank/DDBJ databases">
        <title>Rhodococcus cavernicolus sp. nov., isolated from a cave.</title>
        <authorList>
            <person name="Lee S.D."/>
        </authorList>
    </citation>
    <scope>NUCLEOTIDE SEQUENCE [LARGE SCALE GENOMIC DNA]</scope>
    <source>
        <strain evidence="11 12">C1-24</strain>
    </source>
</reference>
<evidence type="ECO:0000259" key="10">
    <source>
        <dbReference type="Pfam" id="PF12704"/>
    </source>
</evidence>
<keyword evidence="5 8" id="KW-1133">Transmembrane helix</keyword>
<dbReference type="Pfam" id="PF02687">
    <property type="entry name" value="FtsX"/>
    <property type="match status" value="1"/>
</dbReference>
<evidence type="ECO:0000256" key="6">
    <source>
        <dbReference type="ARBA" id="ARBA00023136"/>
    </source>
</evidence>
<feature type="domain" description="MacB-like periplasmic core" evidence="10">
    <location>
        <begin position="35"/>
        <end position="214"/>
    </location>
</feature>
<evidence type="ECO:0000259" key="9">
    <source>
        <dbReference type="Pfam" id="PF02687"/>
    </source>
</evidence>
<keyword evidence="3" id="KW-1003">Cell membrane</keyword>
<keyword evidence="12" id="KW-1185">Reference proteome</keyword>
<dbReference type="InterPro" id="IPR025857">
    <property type="entry name" value="MacB_PCD"/>
</dbReference>
<evidence type="ECO:0000256" key="8">
    <source>
        <dbReference type="SAM" id="Phobius"/>
    </source>
</evidence>
<dbReference type="PANTHER" id="PTHR43738:SF1">
    <property type="entry name" value="HEMIN TRANSPORT SYSTEM PERMEASE PROTEIN HRTB-RELATED"/>
    <property type="match status" value="1"/>
</dbReference>
<comment type="similarity">
    <text evidence="7">Belongs to the ABC-4 integral membrane protein family.</text>
</comment>
<dbReference type="Proteomes" id="UP000322244">
    <property type="component" value="Unassembled WGS sequence"/>
</dbReference>
<keyword evidence="4 8" id="KW-0812">Transmembrane</keyword>
<accession>A0A5A7S703</accession>
<feature type="domain" description="ABC3 transporter permease C-terminal" evidence="9">
    <location>
        <begin position="246"/>
        <end position="350"/>
    </location>
</feature>
<evidence type="ECO:0000313" key="12">
    <source>
        <dbReference type="Proteomes" id="UP000322244"/>
    </source>
</evidence>
<proteinExistence type="inferred from homology"/>
<dbReference type="GO" id="GO:0005886">
    <property type="term" value="C:plasma membrane"/>
    <property type="evidence" value="ECO:0007669"/>
    <property type="project" value="UniProtKB-SubCell"/>
</dbReference>
<dbReference type="EMBL" id="VLNY01000015">
    <property type="protein sequence ID" value="KAA0019454.1"/>
    <property type="molecule type" value="Genomic_DNA"/>
</dbReference>
<comment type="caution">
    <text evidence="11">The sequence shown here is derived from an EMBL/GenBank/DDBJ whole genome shotgun (WGS) entry which is preliminary data.</text>
</comment>
<organism evidence="11 12">
    <name type="scientific">Antrihabitans cavernicola</name>
    <dbReference type="NCBI Taxonomy" id="2495913"/>
    <lineage>
        <taxon>Bacteria</taxon>
        <taxon>Bacillati</taxon>
        <taxon>Actinomycetota</taxon>
        <taxon>Actinomycetes</taxon>
        <taxon>Mycobacteriales</taxon>
        <taxon>Nocardiaceae</taxon>
        <taxon>Antrihabitans</taxon>
    </lineage>
</organism>
<dbReference type="RefSeq" id="WP_149432550.1">
    <property type="nucleotide sequence ID" value="NZ_VLNY01000015.1"/>
</dbReference>
<dbReference type="InterPro" id="IPR051125">
    <property type="entry name" value="ABC-4/HrtB_transporter"/>
</dbReference>
<name>A0A5A7S703_9NOCA</name>
<evidence type="ECO:0000256" key="7">
    <source>
        <dbReference type="ARBA" id="ARBA00038076"/>
    </source>
</evidence>
<feature type="transmembrane region" description="Helical" evidence="8">
    <location>
        <begin position="26"/>
        <end position="46"/>
    </location>
</feature>
<dbReference type="InterPro" id="IPR003838">
    <property type="entry name" value="ABC3_permease_C"/>
</dbReference>
<dbReference type="AlphaFoldDB" id="A0A5A7S703"/>
<evidence type="ECO:0000256" key="5">
    <source>
        <dbReference type="ARBA" id="ARBA00022989"/>
    </source>
</evidence>
<evidence type="ECO:0000256" key="1">
    <source>
        <dbReference type="ARBA" id="ARBA00004651"/>
    </source>
</evidence>
<keyword evidence="6 8" id="KW-0472">Membrane</keyword>
<evidence type="ECO:0000256" key="3">
    <source>
        <dbReference type="ARBA" id="ARBA00022475"/>
    </source>
</evidence>
<evidence type="ECO:0000313" key="11">
    <source>
        <dbReference type="EMBL" id="KAA0019454.1"/>
    </source>
</evidence>
<comment type="subcellular location">
    <subcellularLocation>
        <location evidence="1">Cell membrane</location>
        <topology evidence="1">Multi-pass membrane protein</topology>
    </subcellularLocation>
</comment>
<feature type="transmembrane region" description="Helical" evidence="8">
    <location>
        <begin position="293"/>
        <end position="314"/>
    </location>
</feature>
<dbReference type="PANTHER" id="PTHR43738">
    <property type="entry name" value="ABC TRANSPORTER, MEMBRANE PROTEIN"/>
    <property type="match status" value="1"/>
</dbReference>
<evidence type="ECO:0000256" key="4">
    <source>
        <dbReference type="ARBA" id="ARBA00022692"/>
    </source>
</evidence>
<evidence type="ECO:0000256" key="2">
    <source>
        <dbReference type="ARBA" id="ARBA00022448"/>
    </source>
</evidence>
<dbReference type="OrthoDB" id="5242186at2"/>
<feature type="transmembrane region" description="Helical" evidence="8">
    <location>
        <begin position="242"/>
        <end position="265"/>
    </location>
</feature>